<feature type="region of interest" description="Disordered" evidence="1">
    <location>
        <begin position="1"/>
        <end position="23"/>
    </location>
</feature>
<reference evidence="3" key="1">
    <citation type="submission" date="2022-11" db="UniProtKB">
        <authorList>
            <consortium name="WormBaseParasite"/>
        </authorList>
    </citation>
    <scope>IDENTIFICATION</scope>
</reference>
<evidence type="ECO:0000313" key="2">
    <source>
        <dbReference type="Proteomes" id="UP000887565"/>
    </source>
</evidence>
<keyword evidence="2" id="KW-1185">Reference proteome</keyword>
<proteinExistence type="predicted"/>
<name>A0A915IN63_ROMCU</name>
<dbReference type="AlphaFoldDB" id="A0A915IN63"/>
<protein>
    <submittedName>
        <fullName evidence="3">Uncharacterized protein</fullName>
    </submittedName>
</protein>
<feature type="compositionally biased region" description="Polar residues" evidence="1">
    <location>
        <begin position="1"/>
        <end position="12"/>
    </location>
</feature>
<accession>A0A915IN63</accession>
<sequence>MLSKLPSKSPTDQPTPPIHDNLTFKPTQTIFVANGIGNPAAEHQATPTTEVDVEINAITCAMTKETISQPTLSNLIPATADYEPPSADAITSQDKVLKAQAADPAISKIITTLKTDNATKHPLIFFVENRLLYRQIKDVKQLVVPASMIMGTLLTS</sequence>
<evidence type="ECO:0000256" key="1">
    <source>
        <dbReference type="SAM" id="MobiDB-lite"/>
    </source>
</evidence>
<evidence type="ECO:0000313" key="3">
    <source>
        <dbReference type="WBParaSite" id="nRc.2.0.1.t15628-RA"/>
    </source>
</evidence>
<dbReference type="WBParaSite" id="nRc.2.0.1.t15628-RA">
    <property type="protein sequence ID" value="nRc.2.0.1.t15628-RA"/>
    <property type="gene ID" value="nRc.2.0.1.g15628"/>
</dbReference>
<organism evidence="2 3">
    <name type="scientific">Romanomermis culicivorax</name>
    <name type="common">Nematode worm</name>
    <dbReference type="NCBI Taxonomy" id="13658"/>
    <lineage>
        <taxon>Eukaryota</taxon>
        <taxon>Metazoa</taxon>
        <taxon>Ecdysozoa</taxon>
        <taxon>Nematoda</taxon>
        <taxon>Enoplea</taxon>
        <taxon>Dorylaimia</taxon>
        <taxon>Mermithida</taxon>
        <taxon>Mermithoidea</taxon>
        <taxon>Mermithidae</taxon>
        <taxon>Romanomermis</taxon>
    </lineage>
</organism>
<dbReference type="Proteomes" id="UP000887565">
    <property type="component" value="Unplaced"/>
</dbReference>